<evidence type="ECO:0000313" key="1">
    <source>
        <dbReference type="EMBL" id="EAY31809.1"/>
    </source>
</evidence>
<gene>
    <name evidence="1" type="ORF">M23134_01838</name>
</gene>
<dbReference type="RefSeq" id="WP_002692499.1">
    <property type="nucleotide sequence ID" value="NZ_AAWS01000001.1"/>
</dbReference>
<dbReference type="Proteomes" id="UP000004095">
    <property type="component" value="Unassembled WGS sequence"/>
</dbReference>
<reference evidence="1 2" key="1">
    <citation type="submission" date="2007-01" db="EMBL/GenBank/DDBJ databases">
        <authorList>
            <person name="Haygood M."/>
            <person name="Podell S."/>
            <person name="Anderson C."/>
            <person name="Hopkinson B."/>
            <person name="Roe K."/>
            <person name="Barbeau K."/>
            <person name="Gaasterland T."/>
            <person name="Ferriera S."/>
            <person name="Johnson J."/>
            <person name="Kravitz S."/>
            <person name="Beeson K."/>
            <person name="Sutton G."/>
            <person name="Rogers Y.-H."/>
            <person name="Friedman R."/>
            <person name="Frazier M."/>
            <person name="Venter J.C."/>
        </authorList>
    </citation>
    <scope>NUCLEOTIDE SEQUENCE [LARGE SCALE GENOMIC DNA]</scope>
    <source>
        <strain evidence="1 2">ATCC 23134</strain>
    </source>
</reference>
<evidence type="ECO:0000313" key="2">
    <source>
        <dbReference type="Proteomes" id="UP000004095"/>
    </source>
</evidence>
<dbReference type="InterPro" id="IPR010667">
    <property type="entry name" value="Phage_T4_Gp19"/>
</dbReference>
<accession>A1ZC07</accession>
<dbReference type="Pfam" id="PF06841">
    <property type="entry name" value="Phage_T4_gp19"/>
    <property type="match status" value="1"/>
</dbReference>
<comment type="caution">
    <text evidence="1">The sequence shown here is derived from an EMBL/GenBank/DDBJ whole genome shotgun (WGS) entry which is preliminary data.</text>
</comment>
<proteinExistence type="predicted"/>
<protein>
    <submittedName>
        <fullName evidence="1">Afp5</fullName>
    </submittedName>
</protein>
<dbReference type="EMBL" id="AAWS01000001">
    <property type="protein sequence ID" value="EAY31809.1"/>
    <property type="molecule type" value="Genomic_DNA"/>
</dbReference>
<dbReference type="GO" id="GO:0005198">
    <property type="term" value="F:structural molecule activity"/>
    <property type="evidence" value="ECO:0007669"/>
    <property type="project" value="InterPro"/>
</dbReference>
<dbReference type="AlphaFoldDB" id="A1ZC07"/>
<dbReference type="OrthoDB" id="9799891at2"/>
<sequence length="160" mass="17778">MINDKTGTPKLTMNGAPLQAFNFLVSFLGVGSITAPNPLDIRFQRVSGIGLNGTMNSERIGGRQVRLPEFPTHENLTLERGYVVGSPLRLEIEAKFADLEFQPRNVLVVLFDTKGSPMVSWLFYNAVPTRWAMGELNASQSGVFIETIELSYTRFQPISL</sequence>
<organism evidence="1 2">
    <name type="scientific">Microscilla marina ATCC 23134</name>
    <dbReference type="NCBI Taxonomy" id="313606"/>
    <lineage>
        <taxon>Bacteria</taxon>
        <taxon>Pseudomonadati</taxon>
        <taxon>Bacteroidota</taxon>
        <taxon>Cytophagia</taxon>
        <taxon>Cytophagales</taxon>
        <taxon>Microscillaceae</taxon>
        <taxon>Microscilla</taxon>
    </lineage>
</organism>
<name>A1ZC07_MICM2</name>
<dbReference type="eggNOG" id="ENOG5031642">
    <property type="taxonomic scope" value="Bacteria"/>
</dbReference>
<keyword evidence="2" id="KW-1185">Reference proteome</keyword>